<feature type="domain" description="DUF4815" evidence="1">
    <location>
        <begin position="1290"/>
        <end position="1508"/>
    </location>
</feature>
<dbReference type="Proteomes" id="UP000204537">
    <property type="component" value="Segment"/>
</dbReference>
<dbReference type="InterPro" id="IPR032096">
    <property type="entry name" value="DUF4815"/>
</dbReference>
<keyword evidence="5" id="KW-1185">Reference proteome</keyword>
<dbReference type="Proteomes" id="UP000240804">
    <property type="component" value="Segment"/>
</dbReference>
<sequence>MPQKTNLNAIPYFDDYDSRKDFYKVLFRPSYPIQGRELNSIQSILQNQIEKYGKYQFKQGDLVIPGEVGLNTKLDFVKLSSVSEVAVNVDGEIVYQKYDIDGVVGQKISGLSSGVVALVLATEKAGTNNADTLYVKYLTAGDSGDEETFRQGETLEIIDGVNSPLLVVGTDGSVLPTSISVIDSTTGESSFVDSPAMGYGSAVKVEEGIYFVNGFFVRNDAGLILVSGYSQTPSTKVGFNVSESVVTPEQDSSLYDNATGSSNFASPGAHRLQIELSLVKYDYTETPDKNFIQLLSIRDGVVERQVKKADYSLLEETLARRTYDESGDYVVDNFDSEVREYYQQNGNLGVYSLGSDGTVNGVDPTEARDKLAFSIGPGKAYVRGYEIVNKETKYIEFDKARETLTRDNINIKTKGLAGFNITNVFNSIPLNAEGADLTAYPTIFLNSVYNDGTTGTNDLESSTNYIQTVSRRGEFFDKDTAIKTIYLTGAIDFGLIDESSIESNTPNDKIDLKNIYFVATRTSTGAVSTIKSVETISFAKVNRPEIGDVTSQFLQLTVAGRKDYLDNLFIEYDDNVSIRRRLLYKSEADAQQEINEIGHISDYDQSITPLIGVAKPKDFSLVKRPVGFNEDKDIIISKGRLSSGVETYNGLFNLSYFNPVFFTRLLVDSDISADFSPGKYITGTQSGAYGVIEGNANGFLSSGKSLYVKTLSGNFVPGETIISEEGGILRIAKENTISHFVVSTPGTGYLSATKISLNGVQFEPTDVEVGVNGGILYKVNVLNRDAVSTEYTTPPEVAFDGTFNIKAKVLPVLFKNTVLTFSAQNVKSVHSSYGNGNVFTADLETVDTSYSDIKTVTEFTFAGTKGYKYLECTGFGADASRYLIQGDVIQFNDDAGVIHKFVVDYATNAEGTTKSRIYINGSLPENVTASSVVRLRPVIENSATSSLVFPTGSKEVSSLIKTTENTKIKYYTRRDFVTTGTSSGGSVTFAAQLDFGTQRFVEFDEKDFIITILDKGNSDKVENGDIIYLRDEFVTILNTTDETSGLSSGSITLTFPSNYFGSNVTNFPKLKLTATIEISKARPKLKTAIRDRRIIIRAAGDKVIPLRGINYDDESTDSYSYSDAFKLKYIYEGSASSPPTVDVNGNLVVGTDITDRFTFDDGQRETFYDVSRIVLKPGFDAPVGQIVVSFDYFEHSQGDFCTVDSYIHEAGVVADEIPSFNSTVYGIVSLKNSIDFRPKVDTRSIITGFQDTSLLSQADFISFTGEGGSVSSTPSSSKRLPYTMSFSESQYLDRIDGVFLNKKGEFVIKSGNASLNPTKPEIIEDGIPLYYMYIPAFTKSSKDVRVIPVDNRRYTMKDIGKLEKRIERLEYYTTLSVLEQQALNMQVKDTLGIDKSKSGFVVDNFETHQVGNVKSLDYKCSIDPQQSVLRPQSKEDSFKLVEFNTRDDQRQNSGYANSNMVITLPYTDVTYASNEFATKTLNPNPFVIIQYVGDASLIPNIDQWYNTTVAPLVTENNTNLFSIFLGKNDVQAAFASIYNSFVINWVGVNKSFYNINSFGDSNSSVSDSTVSSASISSSSNVSPQNNEIAKGVGYKTVNGSNVANALRFFARSIPVKFVLKRLKPKTQLFVFMDQRDVNRWVNPDSRFTGIAGNSLTTFNNPLTTDEYGNASGIILIPAGLAPRMNTSWTGDINTLQYDDTSEELFFSTGIKNIRFTSSASDGDRNVVDSYAEVKFYATGVLPQNPASIISTAPAIFKANEGVQLIDSNTENTARPNPLAQTFKVENFEGGMFATGVDLFFSKKSSTIPLRVYLTNIESQKPSKYIVPGSQITLYPDTFLKVFSSGNLSIKIGEYVTGQRSSASGPINKVLDKNNFEVVPSSNGEVSITNEQVYTFVLGNHNGVSFIANEDVTLTSVTQFNNSNNATVGLKIAKDSGRVTSLDVTELGSGYEGATLTIESPQLPGGSNATGSAKVHGGQLYLAEVALGGRGYTEAPSVVIRGSGNGATGAVIQSKIIIDEPAVRMGIASDDGSAIDSTTPTRFNFDYPVYLQDNTEYALNIECDDTEYEIWSSRLGETDISSGLVVNAQPLLGSVFKSQNVDNWTEDLFEDIKFTLYRAQFDISRTAELLIKNDDLGYEKLTSNAFETYALANSTATSSLFKNNSSIVSVYHRDHGFEDTGYSKVFFRGVDDFAGYNEIDIESTLFTISNAGIDSYTIEGPTRAAATGFGGGDTILATYNRKYEKLYAQIPYLQVSNTKINSFVKTTDVVPVDSNTTNYKSYDVSEMETTFLNQEHYFLNQKMISSRINEVMNNTGSSLLYKISLSSDTSHLSPLIDLRNASVKTVSNRVENSTGSEDRFGKRYQNITFYPVYKFTITGNNEGLGGDDILATINQNVTGLTSGAQSEVLRVVNNDVYVKIKNSLRFNVGEELFFSTQSEDGGDYEELTITISDTGIYDQLPSYVVGATVTSINPSVRSEKYENKISGKVISWDQKTKVLVVENDKQPIEDDFTSEITLGSDFARDSQTSSQLSDIFRVGELLDFDGSSFETSKFYEVKSMEFTQGIDYVPETGSLNTSGVAKYVTKEVFINTPAESLNVYLTLNVRDVENVKVYYKIKPAASQQNFDDINWEYFNTDGNPDQENEIATSENSISGQFEKQSSYQELRYTVEELTEFSSFGIKIVMKTDDPAYVPKIQDLRAVASF</sequence>
<evidence type="ECO:0000313" key="4">
    <source>
        <dbReference type="EMBL" id="AOV59070.1"/>
    </source>
</evidence>
<evidence type="ECO:0000313" key="5">
    <source>
        <dbReference type="Proteomes" id="UP000204537"/>
    </source>
</evidence>
<evidence type="ECO:0000313" key="7">
    <source>
        <dbReference type="Proteomes" id="UP000240920"/>
    </source>
</evidence>
<evidence type="ECO:0000313" key="3">
    <source>
        <dbReference type="EMBL" id="AOV58831.1"/>
    </source>
</evidence>
<evidence type="ECO:0000259" key="1">
    <source>
        <dbReference type="Pfam" id="PF16075"/>
    </source>
</evidence>
<dbReference type="EMBL" id="KU686199">
    <property type="protein sequence ID" value="AOV59070.1"/>
    <property type="molecule type" value="Genomic_DNA"/>
</dbReference>
<dbReference type="KEGG" id="vg:30306377"/>
<feature type="domain" description="DUF4815" evidence="1">
    <location>
        <begin position="11"/>
        <end position="77"/>
    </location>
</feature>
<dbReference type="Pfam" id="PF16075">
    <property type="entry name" value="DUF4815"/>
    <property type="match status" value="3"/>
</dbReference>
<dbReference type="EMBL" id="KU686198">
    <property type="protein sequence ID" value="AOV58831.1"/>
    <property type="molecule type" value="Genomic_DNA"/>
</dbReference>
<feature type="domain" description="DUF4815" evidence="1">
    <location>
        <begin position="202"/>
        <end position="340"/>
    </location>
</feature>
<dbReference type="GeneID" id="30306377"/>
<evidence type="ECO:0000313" key="6">
    <source>
        <dbReference type="Proteomes" id="UP000240804"/>
    </source>
</evidence>
<protein>
    <submittedName>
        <fullName evidence="2">Virulence-associated structural protein</fullName>
    </submittedName>
</protein>
<dbReference type="EMBL" id="KU686197">
    <property type="protein sequence ID" value="AOV58592.1"/>
    <property type="molecule type" value="Genomic_DNA"/>
</dbReference>
<reference evidence="5 6" key="1">
    <citation type="journal article" date="2016" name="Virology">
        <title>The genomic content and context of auxiliary metabolic genes in marine cyanomyoviruses.</title>
        <authorList>
            <person name="Crummett L.T."/>
            <person name="Puxty R.J."/>
            <person name="Weihe C."/>
            <person name="Marston M.F."/>
            <person name="Martiny J.B."/>
        </authorList>
    </citation>
    <scope>NUCLEOTIDE SEQUENCE [LARGE SCALE GENOMIC DNA]</scope>
    <source>
        <strain evidence="2">0808SB25</strain>
        <strain evidence="3">0910TB04</strain>
        <strain evidence="4">1010CC42</strain>
    </source>
</reference>
<evidence type="ECO:0000313" key="2">
    <source>
        <dbReference type="EMBL" id="AOV58592.1"/>
    </source>
</evidence>
<gene>
    <name evidence="4" type="ORF">C421010_087</name>
    <name evidence="2" type="ORF">S250808_087</name>
    <name evidence="3" type="ORF">T040910_087</name>
</gene>
<organism evidence="2 7">
    <name type="scientific">Synechococcus phage S-CAM3</name>
    <dbReference type="NCBI Taxonomy" id="1883366"/>
    <lineage>
        <taxon>Viruses</taxon>
        <taxon>Duplodnaviria</taxon>
        <taxon>Heunggongvirae</taxon>
        <taxon>Uroviricota</taxon>
        <taxon>Caudoviricetes</taxon>
        <taxon>Pantevenvirales</taxon>
        <taxon>Kyanoviridae</taxon>
        <taxon>Charybdisvirus</taxon>
        <taxon>Charybdisvirus scam3</taxon>
    </lineage>
</organism>
<dbReference type="RefSeq" id="YP_009321350.1">
    <property type="nucleotide sequence ID" value="NC_031906.1"/>
</dbReference>
<accession>A0A1D8KIW8</accession>
<proteinExistence type="predicted"/>
<name>A0A1D8KIW8_9CAUD</name>
<dbReference type="Proteomes" id="UP000240920">
    <property type="component" value="Segment"/>
</dbReference>